<dbReference type="InterPro" id="IPR018948">
    <property type="entry name" value="GTP-bd_TrmE_N"/>
</dbReference>
<proteinExistence type="inferred from homology"/>
<dbReference type="Pfam" id="PF01926">
    <property type="entry name" value="MMR_HSR1"/>
    <property type="match status" value="1"/>
</dbReference>
<evidence type="ECO:0000256" key="1">
    <source>
        <dbReference type="ARBA" id="ARBA00011043"/>
    </source>
</evidence>
<dbReference type="CDD" id="cd14858">
    <property type="entry name" value="TrmE_N"/>
    <property type="match status" value="1"/>
</dbReference>
<dbReference type="InterPro" id="IPR027266">
    <property type="entry name" value="TrmE/GcvT-like"/>
</dbReference>
<evidence type="ECO:0000313" key="10">
    <source>
        <dbReference type="Proteomes" id="UP000649826"/>
    </source>
</evidence>
<dbReference type="PANTHER" id="PTHR42714:SF2">
    <property type="entry name" value="TRNA MODIFICATION GTPASE GTPBP3, MITOCHONDRIAL"/>
    <property type="match status" value="1"/>
</dbReference>
<keyword evidence="6" id="KW-0963">Cytoplasm</keyword>
<dbReference type="Proteomes" id="UP000649826">
    <property type="component" value="Unassembled WGS sequence"/>
</dbReference>
<dbReference type="InterPro" id="IPR005225">
    <property type="entry name" value="Small_GTP-bd"/>
</dbReference>
<comment type="cofactor">
    <cofactor evidence="6">
        <name>K(+)</name>
        <dbReference type="ChEBI" id="CHEBI:29103"/>
    </cofactor>
    <text evidence="6">Binds 1 potassium ion per subunit.</text>
</comment>
<dbReference type="Gene3D" id="3.30.1360.120">
    <property type="entry name" value="Probable tRNA modification gtpase trme, domain 1"/>
    <property type="match status" value="1"/>
</dbReference>
<dbReference type="SUPFAM" id="SSF52540">
    <property type="entry name" value="P-loop containing nucleoside triphosphate hydrolases"/>
    <property type="match status" value="1"/>
</dbReference>
<comment type="function">
    <text evidence="6">Exhibits a very high intrinsic GTPase hydrolysis rate. Involved in the addition of a carboxymethylaminomethyl (cmnm) group at the wobble position (U34) of certain tRNAs, forming tRNA-cmnm(5)s(2)U34.</text>
</comment>
<feature type="binding site" evidence="6">
    <location>
        <begin position="274"/>
        <end position="277"/>
    </location>
    <ligand>
        <name>GTP</name>
        <dbReference type="ChEBI" id="CHEBI:37565"/>
    </ligand>
</feature>
<feature type="binding site" evidence="6">
    <location>
        <position position="251"/>
    </location>
    <ligand>
        <name>K(+)</name>
        <dbReference type="ChEBI" id="CHEBI:29103"/>
    </ligand>
</feature>
<keyword evidence="10" id="KW-1185">Reference proteome</keyword>
<comment type="subcellular location">
    <subcellularLocation>
        <location evidence="6">Cytoplasm</location>
    </subcellularLocation>
</comment>
<dbReference type="PANTHER" id="PTHR42714">
    <property type="entry name" value="TRNA MODIFICATION GTPASE GTPBP3"/>
    <property type="match status" value="1"/>
</dbReference>
<keyword evidence="6" id="KW-0479">Metal-binding</keyword>
<dbReference type="NCBIfam" id="TIGR00231">
    <property type="entry name" value="small_GTP"/>
    <property type="match status" value="1"/>
</dbReference>
<feature type="binding site" evidence="6">
    <location>
        <position position="21"/>
    </location>
    <ligand>
        <name>(6S)-5-formyl-5,6,7,8-tetrahydrofolate</name>
        <dbReference type="ChEBI" id="CHEBI:57457"/>
    </ligand>
</feature>
<feature type="binding site" evidence="6">
    <location>
        <begin position="230"/>
        <end position="235"/>
    </location>
    <ligand>
        <name>GTP</name>
        <dbReference type="ChEBI" id="CHEBI:37565"/>
    </ligand>
</feature>
<dbReference type="Pfam" id="PF12631">
    <property type="entry name" value="MnmE_helical"/>
    <property type="match status" value="1"/>
</dbReference>
<accession>A0ABR7IG17</accession>
<dbReference type="HAMAP" id="MF_00379">
    <property type="entry name" value="GTPase_MnmE"/>
    <property type="match status" value="1"/>
</dbReference>
<sequence length="457" mass="50535">METTIAAISTAMSASGIGIVRISGEDAMEVISRIYRSKGGKKRIKEVPSHTIHYGYIYDGEELIDEVLVMIMRAPRTFTGEDTVEIDCHGGVFAMKRVLETVLKNGAEIAGPGEFTKRAFLNGRMDLSQAEAVMDVIQAKNEYALRSSIDQLKGSVQKAICDIREKIIYHIAYIESALDDPEHISLEGYPQELLEVVDKEQLEIKKLLKSSSDGKMIQEGIQTVILGKPNAGKSSLLNLLLGENRAIVTDIAGTTRDILEEYITLHGITLKIVDTAGIRETEDIVEKIGVDRAREMAQKADLILYVVDSSVPLDSNDEEIMSMLNGKKAIILYNKTDLKAAIEIDRLREKTGHPVIPISAKEETGITELEEKIKDMFFGGELSFNDEVYITNARHKAALEEADKSLDLVRNSILGGLPEDFFSIDLMNAYENLGKILGESVGEDLVNEIFSKFCTGK</sequence>
<dbReference type="InterPro" id="IPR027417">
    <property type="entry name" value="P-loop_NTPase"/>
</dbReference>
<evidence type="ECO:0000313" key="9">
    <source>
        <dbReference type="EMBL" id="MBC5778951.1"/>
    </source>
</evidence>
<dbReference type="EC" id="3.6.-.-" evidence="6"/>
<keyword evidence="2 6" id="KW-0819">tRNA processing</keyword>
<dbReference type="InterPro" id="IPR025867">
    <property type="entry name" value="MnmE_helical"/>
</dbReference>
<dbReference type="EMBL" id="JACOQG010000004">
    <property type="protein sequence ID" value="MBC5778951.1"/>
    <property type="molecule type" value="Genomic_DNA"/>
</dbReference>
<feature type="binding site" evidence="6">
    <location>
        <position position="255"/>
    </location>
    <ligand>
        <name>Mg(2+)</name>
        <dbReference type="ChEBI" id="CHEBI:18420"/>
    </ligand>
</feature>
<dbReference type="NCBIfam" id="TIGR00450">
    <property type="entry name" value="mnmE_trmE_thdF"/>
    <property type="match status" value="1"/>
</dbReference>
<feature type="binding site" evidence="6">
    <location>
        <position position="124"/>
    </location>
    <ligand>
        <name>(6S)-5-formyl-5,6,7,8-tetrahydrofolate</name>
        <dbReference type="ChEBI" id="CHEBI:57457"/>
    </ligand>
</feature>
<comment type="caution">
    <text evidence="6">Lacks conserved residue(s) required for the propagation of feature annotation.</text>
</comment>
<reference evidence="9 10" key="1">
    <citation type="submission" date="2020-08" db="EMBL/GenBank/DDBJ databases">
        <title>Genome public.</title>
        <authorList>
            <person name="Liu C."/>
            <person name="Sun Q."/>
        </authorList>
    </citation>
    <scope>NUCLEOTIDE SEQUENCE [LARGE SCALE GENOMIC DNA]</scope>
    <source>
        <strain evidence="9 10">M29</strain>
    </source>
</reference>
<evidence type="ECO:0000256" key="6">
    <source>
        <dbReference type="HAMAP-Rule" id="MF_00379"/>
    </source>
</evidence>
<dbReference type="PROSITE" id="PS51709">
    <property type="entry name" value="G_TRME"/>
    <property type="match status" value="1"/>
</dbReference>
<comment type="caution">
    <text evidence="9">The sequence shown here is derived from an EMBL/GenBank/DDBJ whole genome shotgun (WGS) entry which is preliminary data.</text>
</comment>
<evidence type="ECO:0000256" key="2">
    <source>
        <dbReference type="ARBA" id="ARBA00022694"/>
    </source>
</evidence>
<dbReference type="Gene3D" id="3.40.50.300">
    <property type="entry name" value="P-loop containing nucleotide triphosphate hydrolases"/>
    <property type="match status" value="1"/>
</dbReference>
<protein>
    <recommendedName>
        <fullName evidence="6">tRNA modification GTPase MnmE</fullName>
        <ecNumber evidence="6">3.6.-.-</ecNumber>
    </recommendedName>
</protein>
<keyword evidence="6" id="KW-0460">Magnesium</keyword>
<dbReference type="InterPro" id="IPR004520">
    <property type="entry name" value="GTPase_MnmE"/>
</dbReference>
<name>A0ABR7IG17_9FIRM</name>
<feature type="binding site" evidence="6">
    <location>
        <position position="230"/>
    </location>
    <ligand>
        <name>K(+)</name>
        <dbReference type="ChEBI" id="CHEBI:29103"/>
    </ligand>
</feature>
<evidence type="ECO:0000256" key="7">
    <source>
        <dbReference type="RuleBase" id="RU003313"/>
    </source>
</evidence>
<feature type="binding site" evidence="6">
    <location>
        <begin position="249"/>
        <end position="255"/>
    </location>
    <ligand>
        <name>GTP</name>
        <dbReference type="ChEBI" id="CHEBI:37565"/>
    </ligand>
</feature>
<feature type="domain" description="TrmE-type G" evidence="8">
    <location>
        <begin position="220"/>
        <end position="378"/>
    </location>
</feature>
<dbReference type="Pfam" id="PF10396">
    <property type="entry name" value="TrmE_N"/>
    <property type="match status" value="1"/>
</dbReference>
<dbReference type="CDD" id="cd04164">
    <property type="entry name" value="trmE"/>
    <property type="match status" value="1"/>
</dbReference>
<gene>
    <name evidence="6 9" type="primary">mnmE</name>
    <name evidence="6" type="synonym">trmE</name>
    <name evidence="9" type="ORF">H8Z82_04605</name>
</gene>
<keyword evidence="3 6" id="KW-0547">Nucleotide-binding</keyword>
<evidence type="ECO:0000259" key="8">
    <source>
        <dbReference type="PROSITE" id="PS51709"/>
    </source>
</evidence>
<dbReference type="Gene3D" id="1.20.120.430">
    <property type="entry name" value="tRNA modification GTPase MnmE domain 2"/>
    <property type="match status" value="1"/>
</dbReference>
<comment type="similarity">
    <text evidence="1 6 7">Belongs to the TRAFAC class TrmE-Era-EngA-EngB-Septin-like GTPase superfamily. TrmE GTPase family.</text>
</comment>
<feature type="binding site" evidence="6">
    <location>
        <position position="254"/>
    </location>
    <ligand>
        <name>K(+)</name>
        <dbReference type="ChEBI" id="CHEBI:29103"/>
    </ligand>
</feature>
<keyword evidence="6" id="KW-0378">Hydrolase</keyword>
<feature type="binding site" evidence="6">
    <location>
        <position position="249"/>
    </location>
    <ligand>
        <name>K(+)</name>
        <dbReference type="ChEBI" id="CHEBI:29103"/>
    </ligand>
</feature>
<feature type="binding site" evidence="6">
    <location>
        <position position="85"/>
    </location>
    <ligand>
        <name>(6S)-5-formyl-5,6,7,8-tetrahydrofolate</name>
        <dbReference type="ChEBI" id="CHEBI:57457"/>
    </ligand>
</feature>
<dbReference type="RefSeq" id="WP_186994412.1">
    <property type="nucleotide sequence ID" value="NZ_JACOQG010000004.1"/>
</dbReference>
<feature type="binding site" evidence="6">
    <location>
        <position position="457"/>
    </location>
    <ligand>
        <name>(6S)-5-formyl-5,6,7,8-tetrahydrofolate</name>
        <dbReference type="ChEBI" id="CHEBI:57457"/>
    </ligand>
</feature>
<organism evidence="9 10">
    <name type="scientific">Blautia difficilis</name>
    <dbReference type="NCBI Taxonomy" id="2763027"/>
    <lineage>
        <taxon>Bacteria</taxon>
        <taxon>Bacillati</taxon>
        <taxon>Bacillota</taxon>
        <taxon>Clostridia</taxon>
        <taxon>Lachnospirales</taxon>
        <taxon>Lachnospiraceae</taxon>
        <taxon>Blautia</taxon>
    </lineage>
</organism>
<keyword evidence="5 6" id="KW-0342">GTP-binding</keyword>
<evidence type="ECO:0000256" key="5">
    <source>
        <dbReference type="ARBA" id="ARBA00023134"/>
    </source>
</evidence>
<evidence type="ECO:0000256" key="3">
    <source>
        <dbReference type="ARBA" id="ARBA00022741"/>
    </source>
</evidence>
<feature type="binding site" evidence="6">
    <location>
        <position position="234"/>
    </location>
    <ligand>
        <name>Mg(2+)</name>
        <dbReference type="ChEBI" id="CHEBI:18420"/>
    </ligand>
</feature>
<dbReference type="InterPro" id="IPR027368">
    <property type="entry name" value="MnmE_dom2"/>
</dbReference>
<dbReference type="InterPro" id="IPR031168">
    <property type="entry name" value="G_TrmE"/>
</dbReference>
<dbReference type="InterPro" id="IPR006073">
    <property type="entry name" value="GTP-bd"/>
</dbReference>
<evidence type="ECO:0000256" key="4">
    <source>
        <dbReference type="ARBA" id="ARBA00022958"/>
    </source>
</evidence>
<comment type="subunit">
    <text evidence="6">Homodimer. Heterotetramer of two MnmE and two MnmG subunits.</text>
</comment>
<keyword evidence="4 6" id="KW-0630">Potassium</keyword>